<feature type="compositionally biased region" description="Basic and acidic residues" evidence="1">
    <location>
        <begin position="374"/>
        <end position="384"/>
    </location>
</feature>
<feature type="compositionally biased region" description="Basic and acidic residues" evidence="1">
    <location>
        <begin position="516"/>
        <end position="528"/>
    </location>
</feature>
<feature type="compositionally biased region" description="Basic and acidic residues" evidence="1">
    <location>
        <begin position="290"/>
        <end position="328"/>
    </location>
</feature>
<dbReference type="AlphaFoldDB" id="A0A0C2XR94"/>
<gene>
    <name evidence="2" type="ORF">M408DRAFT_21501</name>
</gene>
<feature type="region of interest" description="Disordered" evidence="1">
    <location>
        <begin position="35"/>
        <end position="77"/>
    </location>
</feature>
<proteinExistence type="predicted"/>
<dbReference type="STRING" id="933852.A0A0C2XR94"/>
<feature type="compositionally biased region" description="Basic and acidic residues" evidence="1">
    <location>
        <begin position="181"/>
        <end position="211"/>
    </location>
</feature>
<feature type="compositionally biased region" description="Polar residues" evidence="1">
    <location>
        <begin position="409"/>
        <end position="426"/>
    </location>
</feature>
<feature type="compositionally biased region" description="Basic and acidic residues" evidence="1">
    <location>
        <begin position="232"/>
        <end position="244"/>
    </location>
</feature>
<sequence>MDEQTKAWTPPFGSTHAVALFLVSLFATRLRKKNKPSLNAREANLHGDSPPESPTKSNFSVSATPTAPAQPKASSFAKTASHILTPDMTDIEKLQKLKEWILADQHPSFTSAPKVAHLLKLMVSASGSNENSNASGSSGEQERPLSSIPLAERLSSPKTGHPAGGGRQNGVYKNDNPSNLQDEKVQDDVSMKDANHEKKEDVDMADSRYKETTGPLLTPTHTEPPQPIAYNRPEDSEHKTELYKDGQSPRNEGRGYGGYMDNHSRAGNGHYEPRGRYRGNNYNNQGNRRFSLDDREQADQRYHDFNRGRDYDRRSEYAVDDRRNDARNYGDSPPKYGRQSYDGRPGEPARARVPSNQNLRPLAMDTSADAQNDESTKFTTKDAPESAGVAAETDTTIPLIDATMEPASASPTSVGNGPPQSLTESVATIPAATSPPRSEIPLDTPPEQKEQEEKSAAKQTPPRSTSASRRDFKDLRDTSRDRDIRPNFGARDADRYHQDTRPRADSYQKYPGPFRPYDRSLPPREENKTFPGRDTYYRPPPPIDDRRLGPREVGYPDEAGYAPRRDYRPGEWDNKRRDVDHPLDRPYERDRDRDIRGPMIPQSDTRGPRIPHTAALPSRGYPPERDGPRSLNARNAHDPYPPHPPAHDPRGYDREPYGAPLLPPTGSYLREAPRVRPRSSSPPLRRDYRPDPRPPAKRPRGPDDGYILPPPAPAGGHYTQPNYGPLAGRGQEYSGDRRSIPSGPAQGAYYRADDRAQGRY</sequence>
<dbReference type="HOGENOM" id="CLU_373017_0_0_1"/>
<feature type="compositionally biased region" description="Polar residues" evidence="1">
    <location>
        <begin position="54"/>
        <end position="77"/>
    </location>
</feature>
<reference evidence="3" key="2">
    <citation type="submission" date="2015-01" db="EMBL/GenBank/DDBJ databases">
        <title>Evolutionary Origins and Diversification of the Mycorrhizal Mutualists.</title>
        <authorList>
            <consortium name="DOE Joint Genome Institute"/>
            <consortium name="Mycorrhizal Genomics Consortium"/>
            <person name="Kohler A."/>
            <person name="Kuo A."/>
            <person name="Nagy L.G."/>
            <person name="Floudas D."/>
            <person name="Copeland A."/>
            <person name="Barry K.W."/>
            <person name="Cichocki N."/>
            <person name="Veneault-Fourrey C."/>
            <person name="LaButti K."/>
            <person name="Lindquist E.A."/>
            <person name="Lipzen A."/>
            <person name="Lundell T."/>
            <person name="Morin E."/>
            <person name="Murat C."/>
            <person name="Riley R."/>
            <person name="Ohm R."/>
            <person name="Sun H."/>
            <person name="Tunlid A."/>
            <person name="Henrissat B."/>
            <person name="Grigoriev I.V."/>
            <person name="Hibbett D.S."/>
            <person name="Martin F."/>
        </authorList>
    </citation>
    <scope>NUCLEOTIDE SEQUENCE [LARGE SCALE GENOMIC DNA]</scope>
    <source>
        <strain evidence="3">MAFF 305830</strain>
    </source>
</reference>
<keyword evidence="3" id="KW-1185">Reference proteome</keyword>
<name>A0A0C2XR94_SERVB</name>
<feature type="compositionally biased region" description="Basic and acidic residues" evidence="1">
    <location>
        <begin position="751"/>
        <end position="760"/>
    </location>
</feature>
<feature type="compositionally biased region" description="Low complexity" evidence="1">
    <location>
        <begin position="278"/>
        <end position="289"/>
    </location>
</feature>
<evidence type="ECO:0000313" key="2">
    <source>
        <dbReference type="EMBL" id="KIM31467.1"/>
    </source>
</evidence>
<evidence type="ECO:0000313" key="3">
    <source>
        <dbReference type="Proteomes" id="UP000054097"/>
    </source>
</evidence>
<feature type="compositionally biased region" description="Basic and acidic residues" evidence="1">
    <location>
        <begin position="645"/>
        <end position="656"/>
    </location>
</feature>
<organism evidence="2 3">
    <name type="scientific">Serendipita vermifera MAFF 305830</name>
    <dbReference type="NCBI Taxonomy" id="933852"/>
    <lineage>
        <taxon>Eukaryota</taxon>
        <taxon>Fungi</taxon>
        <taxon>Dikarya</taxon>
        <taxon>Basidiomycota</taxon>
        <taxon>Agaricomycotina</taxon>
        <taxon>Agaricomycetes</taxon>
        <taxon>Sebacinales</taxon>
        <taxon>Serendipitaceae</taxon>
        <taxon>Serendipita</taxon>
    </lineage>
</organism>
<dbReference type="EMBL" id="KN824282">
    <property type="protein sequence ID" value="KIM31467.1"/>
    <property type="molecule type" value="Genomic_DNA"/>
</dbReference>
<feature type="compositionally biased region" description="Basic and acidic residues" evidence="1">
    <location>
        <begin position="468"/>
        <end position="506"/>
    </location>
</feature>
<reference evidence="2 3" key="1">
    <citation type="submission" date="2014-04" db="EMBL/GenBank/DDBJ databases">
        <authorList>
            <consortium name="DOE Joint Genome Institute"/>
            <person name="Kuo A."/>
            <person name="Zuccaro A."/>
            <person name="Kohler A."/>
            <person name="Nagy L.G."/>
            <person name="Floudas D."/>
            <person name="Copeland A."/>
            <person name="Barry K.W."/>
            <person name="Cichocki N."/>
            <person name="Veneault-Fourrey C."/>
            <person name="LaButti K."/>
            <person name="Lindquist E.A."/>
            <person name="Lipzen A."/>
            <person name="Lundell T."/>
            <person name="Morin E."/>
            <person name="Murat C."/>
            <person name="Sun H."/>
            <person name="Tunlid A."/>
            <person name="Henrissat B."/>
            <person name="Grigoriev I.V."/>
            <person name="Hibbett D.S."/>
            <person name="Martin F."/>
            <person name="Nordberg H.P."/>
            <person name="Cantor M.N."/>
            <person name="Hua S.X."/>
        </authorList>
    </citation>
    <scope>NUCLEOTIDE SEQUENCE [LARGE SCALE GENOMIC DNA]</scope>
    <source>
        <strain evidence="2 3">MAFF 305830</strain>
    </source>
</reference>
<dbReference type="Proteomes" id="UP000054097">
    <property type="component" value="Unassembled WGS sequence"/>
</dbReference>
<protein>
    <submittedName>
        <fullName evidence="2">Uncharacterized protein</fullName>
    </submittedName>
</protein>
<feature type="compositionally biased region" description="Basic and acidic residues" evidence="1">
    <location>
        <begin position="446"/>
        <end position="456"/>
    </location>
</feature>
<feature type="compositionally biased region" description="Basic and acidic residues" evidence="1">
    <location>
        <begin position="563"/>
        <end position="596"/>
    </location>
</feature>
<feature type="compositionally biased region" description="Polar residues" evidence="1">
    <location>
        <begin position="457"/>
        <end position="467"/>
    </location>
</feature>
<feature type="region of interest" description="Disordered" evidence="1">
    <location>
        <begin position="152"/>
        <end position="760"/>
    </location>
</feature>
<accession>A0A0C2XR94</accession>
<dbReference type="OrthoDB" id="3184410at2759"/>
<feature type="compositionally biased region" description="Basic and acidic residues" evidence="1">
    <location>
        <begin position="684"/>
        <end position="694"/>
    </location>
</feature>
<evidence type="ECO:0000256" key="1">
    <source>
        <dbReference type="SAM" id="MobiDB-lite"/>
    </source>
</evidence>